<dbReference type="Proteomes" id="UP001177209">
    <property type="component" value="Unassembled WGS sequence"/>
</dbReference>
<protein>
    <recommendedName>
        <fullName evidence="3">nucleoside-triphosphate phosphatase</fullName>
        <ecNumber evidence="3">3.6.1.15</ecNumber>
    </recommendedName>
</protein>
<evidence type="ECO:0000256" key="9">
    <source>
        <dbReference type="PIRSR" id="PIRSR600407-1"/>
    </source>
</evidence>
<keyword evidence="5 11" id="KW-0378">Hydrolase</keyword>
<dbReference type="PANTHER" id="PTHR11782:SF37">
    <property type="entry name" value="ECTONUCLEOSIDE TRIPHOSPHATE DIPHOSPHOHYDROLASE 7"/>
    <property type="match status" value="1"/>
</dbReference>
<evidence type="ECO:0000313" key="13">
    <source>
        <dbReference type="EMBL" id="KAK1198155.1"/>
    </source>
</evidence>
<comment type="caution">
    <text evidence="13">The sequence shown here is derived from an EMBL/GenBank/DDBJ whole genome shotgun (WGS) entry which is preliminary data.</text>
</comment>
<feature type="binding site" evidence="10">
    <location>
        <begin position="204"/>
        <end position="208"/>
    </location>
    <ligand>
        <name>ATP</name>
        <dbReference type="ChEBI" id="CHEBI:30616"/>
    </ligand>
</feature>
<feature type="non-terminal residue" evidence="13">
    <location>
        <position position="1"/>
    </location>
</feature>
<dbReference type="GO" id="GO:0017111">
    <property type="term" value="F:ribonucleoside triphosphate phosphatase activity"/>
    <property type="evidence" value="ECO:0007669"/>
    <property type="project" value="UniProtKB-EC"/>
</dbReference>
<keyword evidence="10" id="KW-0067">ATP-binding</keyword>
<dbReference type="AlphaFoldDB" id="A0AA40H177"/>
<dbReference type="GO" id="GO:0046036">
    <property type="term" value="P:CTP metabolic process"/>
    <property type="evidence" value="ECO:0007669"/>
    <property type="project" value="TreeGrafter"/>
</dbReference>
<keyword evidence="14" id="KW-1185">Reference proteome</keyword>
<dbReference type="GO" id="GO:0045134">
    <property type="term" value="F:UDP phosphatase activity"/>
    <property type="evidence" value="ECO:0007669"/>
    <property type="project" value="TreeGrafter"/>
</dbReference>
<dbReference type="GO" id="GO:0016020">
    <property type="term" value="C:membrane"/>
    <property type="evidence" value="ECO:0007669"/>
    <property type="project" value="TreeGrafter"/>
</dbReference>
<dbReference type="PROSITE" id="PS01238">
    <property type="entry name" value="GDA1_CD39_NTPASE"/>
    <property type="match status" value="1"/>
</dbReference>
<feature type="non-terminal residue" evidence="13">
    <location>
        <position position="572"/>
    </location>
</feature>
<comment type="similarity">
    <text evidence="2 11">Belongs to the GDA1/CD39 NTPase family.</text>
</comment>
<dbReference type="EC" id="3.6.1.15" evidence="3"/>
<evidence type="ECO:0000256" key="11">
    <source>
        <dbReference type="RuleBase" id="RU003833"/>
    </source>
</evidence>
<evidence type="ECO:0000256" key="8">
    <source>
        <dbReference type="ARBA" id="ARBA00023180"/>
    </source>
</evidence>
<keyword evidence="8" id="KW-0325">Glycoprotein</keyword>
<dbReference type="CDD" id="cd24045">
    <property type="entry name" value="ASKHA_NBD_NTPDase4-like"/>
    <property type="match status" value="1"/>
</dbReference>
<dbReference type="EMBL" id="JAHCLZ010005348">
    <property type="protein sequence ID" value="KAK1198155.1"/>
    <property type="molecule type" value="Genomic_DNA"/>
</dbReference>
<feature type="active site" description="Proton acceptor" evidence="9">
    <location>
        <position position="155"/>
    </location>
</feature>
<evidence type="ECO:0000256" key="1">
    <source>
        <dbReference type="ARBA" id="ARBA00004127"/>
    </source>
</evidence>
<reference evidence="13" key="1">
    <citation type="submission" date="2021-05" db="EMBL/GenBank/DDBJ databases">
        <title>A comprehensive genomic history of the evolution of penguins.</title>
        <authorList>
            <person name="Bi X."/>
        </authorList>
    </citation>
    <scope>NUCLEOTIDE SEQUENCE</scope>
    <source>
        <strain evidence="13">Gentoo_SouthGeorgia</strain>
        <tissue evidence="13">Blood</tissue>
    </source>
</reference>
<gene>
    <name evidence="13" type="primary">Entpd7</name>
    <name evidence="13" type="ORF">KCX86_0009872</name>
</gene>
<keyword evidence="7 12" id="KW-0472">Membrane</keyword>
<evidence type="ECO:0000256" key="12">
    <source>
        <dbReference type="SAM" id="Phobius"/>
    </source>
</evidence>
<dbReference type="GO" id="GO:0006256">
    <property type="term" value="P:UDP catabolic process"/>
    <property type="evidence" value="ECO:0007669"/>
    <property type="project" value="TreeGrafter"/>
</dbReference>
<evidence type="ECO:0000256" key="3">
    <source>
        <dbReference type="ARBA" id="ARBA00012445"/>
    </source>
</evidence>
<dbReference type="Gene3D" id="3.30.420.40">
    <property type="match status" value="1"/>
</dbReference>
<keyword evidence="6 12" id="KW-1133">Transmembrane helix</keyword>
<proteinExistence type="inferred from homology"/>
<dbReference type="Pfam" id="PF01150">
    <property type="entry name" value="GDA1_CD39"/>
    <property type="match status" value="2"/>
</dbReference>
<evidence type="ECO:0000256" key="10">
    <source>
        <dbReference type="PIRSR" id="PIRSR600407-2"/>
    </source>
</evidence>
<name>A0AA40H177_PYGPA</name>
<feature type="transmembrane region" description="Helical" evidence="12">
    <location>
        <begin position="521"/>
        <end position="539"/>
    </location>
</feature>
<keyword evidence="4 12" id="KW-0812">Transmembrane</keyword>
<dbReference type="Gene3D" id="3.30.420.150">
    <property type="entry name" value="Exopolyphosphatase. Domain 2"/>
    <property type="match status" value="1"/>
</dbReference>
<evidence type="ECO:0000256" key="2">
    <source>
        <dbReference type="ARBA" id="ARBA00009283"/>
    </source>
</evidence>
<evidence type="ECO:0000313" key="14">
    <source>
        <dbReference type="Proteomes" id="UP001177209"/>
    </source>
</evidence>
<dbReference type="GO" id="GO:0005794">
    <property type="term" value="C:Golgi apparatus"/>
    <property type="evidence" value="ECO:0007669"/>
    <property type="project" value="TreeGrafter"/>
</dbReference>
<evidence type="ECO:0000256" key="4">
    <source>
        <dbReference type="ARBA" id="ARBA00022692"/>
    </source>
</evidence>
<sequence length="572" mass="64352">RYLSRVEELTATDTEDSALNYGVVVDCGSSGSRVFVYFWPPHNGNPHDLLDIKQMRDRSSRPVVKKIKPGISVAAAAAPEQATPYLRPLLQFAAAHVPAQKHKETPLYTLCTAGMRLLPERRQAAILEDLVRNVPLEFDFLFSKSHAEVISGKQEGVYAWIGINFVLGRFDHEDEEDAVVTVALGDQGESLIRKRTVGILDMGGASLQIAYEVPDSGAFSPRQVCIWPAGPESSPCLPWVAADHGPLCPQEEAAKSLLAEFNLGCDVQHTGHLYRVYVNTFLGFGGNFARQRYEELVLNQTYVHNRLPSQRTGLSPETPFLDPCLPVGLEDTVARGGQTLYVRGRGDWPACVELLQPLLAGPNSSQASLAGAYKAPIDFGNSEFYGFSEFFYCTEDVLRLGGHYSASTFTSAAQEYCSQRWEVLTQRFRGGLYSAHADQHRLKYQCFKSAWMYQVLHQGFRFPLDYPSLRTAQLVYDREVQWTLGAILYKTRFLPLRDLRQESIRQAHASWLRLSFVYNHYLFFACILVVALAIVLYLLRLRHIHRRQLRLAQLTLLWLDKVVVPPIQGNGP</sequence>
<dbReference type="FunFam" id="3.30.420.40:FF:000057">
    <property type="entry name" value="Ectonucleoside triphosphate diphosphohydrolase 4"/>
    <property type="match status" value="1"/>
</dbReference>
<evidence type="ECO:0000256" key="7">
    <source>
        <dbReference type="ARBA" id="ARBA00023136"/>
    </source>
</evidence>
<dbReference type="FunFam" id="3.30.420.150:FF:000003">
    <property type="entry name" value="ectonucleoside triphosphate diphosphohydrolase 7"/>
    <property type="match status" value="1"/>
</dbReference>
<dbReference type="PANTHER" id="PTHR11782">
    <property type="entry name" value="ADENOSINE/GUANOSINE DIPHOSPHATASE"/>
    <property type="match status" value="1"/>
</dbReference>
<accession>A0AA40H177</accession>
<dbReference type="InterPro" id="IPR000407">
    <property type="entry name" value="GDA1_CD39_NTPase"/>
</dbReference>
<dbReference type="GO" id="GO:0004382">
    <property type="term" value="F:GDP phosphatase activity"/>
    <property type="evidence" value="ECO:0007669"/>
    <property type="project" value="TreeGrafter"/>
</dbReference>
<keyword evidence="10" id="KW-0547">Nucleotide-binding</keyword>
<dbReference type="GO" id="GO:0005524">
    <property type="term" value="F:ATP binding"/>
    <property type="evidence" value="ECO:0007669"/>
    <property type="project" value="UniProtKB-KW"/>
</dbReference>
<evidence type="ECO:0000256" key="6">
    <source>
        <dbReference type="ARBA" id="ARBA00022989"/>
    </source>
</evidence>
<evidence type="ECO:0000256" key="5">
    <source>
        <dbReference type="ARBA" id="ARBA00022801"/>
    </source>
</evidence>
<comment type="subcellular location">
    <subcellularLocation>
        <location evidence="1">Endomembrane system</location>
        <topology evidence="1">Multi-pass membrane protein</topology>
    </subcellularLocation>
</comment>
<organism evidence="13 14">
    <name type="scientific">Pygoscelis papua</name>
    <name type="common">Gentoo penguin</name>
    <dbReference type="NCBI Taxonomy" id="30457"/>
    <lineage>
        <taxon>Eukaryota</taxon>
        <taxon>Metazoa</taxon>
        <taxon>Chordata</taxon>
        <taxon>Craniata</taxon>
        <taxon>Vertebrata</taxon>
        <taxon>Euteleostomi</taxon>
        <taxon>Archelosauria</taxon>
        <taxon>Archosauria</taxon>
        <taxon>Dinosauria</taxon>
        <taxon>Saurischia</taxon>
        <taxon>Theropoda</taxon>
        <taxon>Coelurosauria</taxon>
        <taxon>Aves</taxon>
        <taxon>Neognathae</taxon>
        <taxon>Neoaves</taxon>
        <taxon>Aequornithes</taxon>
        <taxon>Sphenisciformes</taxon>
        <taxon>Spheniscidae</taxon>
        <taxon>Pygoscelis</taxon>
    </lineage>
</organism>